<keyword evidence="2" id="KW-1185">Reference proteome</keyword>
<evidence type="ECO:0000313" key="2">
    <source>
        <dbReference type="Proteomes" id="UP001066276"/>
    </source>
</evidence>
<dbReference type="EMBL" id="JANPWB010000009">
    <property type="protein sequence ID" value="KAJ1154014.1"/>
    <property type="molecule type" value="Genomic_DNA"/>
</dbReference>
<evidence type="ECO:0000313" key="1">
    <source>
        <dbReference type="EMBL" id="KAJ1154014.1"/>
    </source>
</evidence>
<dbReference type="InterPro" id="IPR042566">
    <property type="entry name" value="L1_C"/>
</dbReference>
<dbReference type="AlphaFoldDB" id="A0AAV7RP05"/>
<accession>A0AAV7RP05</accession>
<dbReference type="Gene3D" id="3.30.250.20">
    <property type="entry name" value="L1 transposable element, C-terminal domain"/>
    <property type="match status" value="1"/>
</dbReference>
<name>A0AAV7RP05_PLEWA</name>
<protein>
    <submittedName>
        <fullName evidence="1">Uncharacterized protein</fullName>
    </submittedName>
</protein>
<organism evidence="1 2">
    <name type="scientific">Pleurodeles waltl</name>
    <name type="common">Iberian ribbed newt</name>
    <dbReference type="NCBI Taxonomy" id="8319"/>
    <lineage>
        <taxon>Eukaryota</taxon>
        <taxon>Metazoa</taxon>
        <taxon>Chordata</taxon>
        <taxon>Craniata</taxon>
        <taxon>Vertebrata</taxon>
        <taxon>Euteleostomi</taxon>
        <taxon>Amphibia</taxon>
        <taxon>Batrachia</taxon>
        <taxon>Caudata</taxon>
        <taxon>Salamandroidea</taxon>
        <taxon>Salamandridae</taxon>
        <taxon>Pleurodelinae</taxon>
        <taxon>Pleurodeles</taxon>
    </lineage>
</organism>
<sequence>MDKMGILAAAHQQGDVEYNANRISFYPDYGVTTQKMRRLFVKMKRKLRNCGKAYALLPLARLQLDLQGKRHYFKLAEKAMQFL</sequence>
<proteinExistence type="predicted"/>
<gene>
    <name evidence="1" type="ORF">NDU88_006771</name>
</gene>
<dbReference type="Proteomes" id="UP001066276">
    <property type="component" value="Chromosome 5"/>
</dbReference>
<reference evidence="1" key="1">
    <citation type="journal article" date="2022" name="bioRxiv">
        <title>Sequencing and chromosome-scale assembly of the giantPleurodeles waltlgenome.</title>
        <authorList>
            <person name="Brown T."/>
            <person name="Elewa A."/>
            <person name="Iarovenko S."/>
            <person name="Subramanian E."/>
            <person name="Araus A.J."/>
            <person name="Petzold A."/>
            <person name="Susuki M."/>
            <person name="Suzuki K.-i.T."/>
            <person name="Hayashi T."/>
            <person name="Toyoda A."/>
            <person name="Oliveira C."/>
            <person name="Osipova E."/>
            <person name="Leigh N.D."/>
            <person name="Simon A."/>
            <person name="Yun M.H."/>
        </authorList>
    </citation>
    <scope>NUCLEOTIDE SEQUENCE</scope>
    <source>
        <strain evidence="1">20211129_DDA</strain>
        <tissue evidence="1">Liver</tissue>
    </source>
</reference>
<comment type="caution">
    <text evidence="1">The sequence shown here is derived from an EMBL/GenBank/DDBJ whole genome shotgun (WGS) entry which is preliminary data.</text>
</comment>